<dbReference type="EMBL" id="FNSO01000004">
    <property type="protein sequence ID" value="SED14035.1"/>
    <property type="molecule type" value="Genomic_DNA"/>
</dbReference>
<evidence type="ECO:0000259" key="1">
    <source>
        <dbReference type="Pfam" id="PF01638"/>
    </source>
</evidence>
<dbReference type="OrthoDB" id="3630536at2"/>
<organism evidence="2 3">
    <name type="scientific">Amycolatopsis tolypomycina</name>
    <dbReference type="NCBI Taxonomy" id="208445"/>
    <lineage>
        <taxon>Bacteria</taxon>
        <taxon>Bacillati</taxon>
        <taxon>Actinomycetota</taxon>
        <taxon>Actinomycetes</taxon>
        <taxon>Pseudonocardiales</taxon>
        <taxon>Pseudonocardiaceae</taxon>
        <taxon>Amycolatopsis</taxon>
    </lineage>
</organism>
<dbReference type="Gene3D" id="1.10.10.10">
    <property type="entry name" value="Winged helix-like DNA-binding domain superfamily/Winged helix DNA-binding domain"/>
    <property type="match status" value="1"/>
</dbReference>
<accession>A0A1H4Y8F9</accession>
<protein>
    <submittedName>
        <fullName evidence="2">HxlR-like helix-turn-helix</fullName>
    </submittedName>
</protein>
<dbReference type="AlphaFoldDB" id="A0A1H4Y8F9"/>
<evidence type="ECO:0000313" key="2">
    <source>
        <dbReference type="EMBL" id="SED14035.1"/>
    </source>
</evidence>
<keyword evidence="3" id="KW-1185">Reference proteome</keyword>
<dbReference type="InterPro" id="IPR002577">
    <property type="entry name" value="HTH_HxlR"/>
</dbReference>
<name>A0A1H4Y8F9_9PSEU</name>
<evidence type="ECO:0000313" key="3">
    <source>
        <dbReference type="Proteomes" id="UP000199622"/>
    </source>
</evidence>
<sequence length="101" mass="10874">MAEAGLTRVIRCPGAVELLDELASGARTVAALRRAVPRRVLAPALRALAAEGAIRRSVVGTWDGRPGDEVMFSLTAVGHRFVAGLSELDVWVEVYERYLNG</sequence>
<reference evidence="3" key="1">
    <citation type="submission" date="2016-10" db="EMBL/GenBank/DDBJ databases">
        <authorList>
            <person name="Varghese N."/>
            <person name="Submissions S."/>
        </authorList>
    </citation>
    <scope>NUCLEOTIDE SEQUENCE [LARGE SCALE GENOMIC DNA]</scope>
    <source>
        <strain evidence="3">DSM 44544</strain>
    </source>
</reference>
<dbReference type="Pfam" id="PF01638">
    <property type="entry name" value="HxlR"/>
    <property type="match status" value="1"/>
</dbReference>
<dbReference type="SUPFAM" id="SSF46785">
    <property type="entry name" value="Winged helix' DNA-binding domain"/>
    <property type="match status" value="1"/>
</dbReference>
<gene>
    <name evidence="2" type="ORF">SAMN04489727_6590</name>
</gene>
<dbReference type="Proteomes" id="UP000199622">
    <property type="component" value="Unassembled WGS sequence"/>
</dbReference>
<dbReference type="InterPro" id="IPR036388">
    <property type="entry name" value="WH-like_DNA-bd_sf"/>
</dbReference>
<feature type="domain" description="HTH hxlR-type" evidence="1">
    <location>
        <begin position="18"/>
        <end position="95"/>
    </location>
</feature>
<proteinExistence type="predicted"/>
<dbReference type="RefSeq" id="WP_091314639.1">
    <property type="nucleotide sequence ID" value="NZ_FNSO01000004.1"/>
</dbReference>
<dbReference type="InterPro" id="IPR036390">
    <property type="entry name" value="WH_DNA-bd_sf"/>
</dbReference>